<dbReference type="EMBL" id="BMJW01000002">
    <property type="protein sequence ID" value="GGG99115.1"/>
    <property type="molecule type" value="Genomic_DNA"/>
</dbReference>
<name>A0A917HZ56_9FLAO</name>
<keyword evidence="1" id="KW-0732">Signal</keyword>
<organism evidence="2 3">
    <name type="scientific">Polaribacter pacificus</name>
    <dbReference type="NCBI Taxonomy" id="1775173"/>
    <lineage>
        <taxon>Bacteria</taxon>
        <taxon>Pseudomonadati</taxon>
        <taxon>Bacteroidota</taxon>
        <taxon>Flavobacteriia</taxon>
        <taxon>Flavobacteriales</taxon>
        <taxon>Flavobacteriaceae</taxon>
    </lineage>
</organism>
<gene>
    <name evidence="2" type="ORF">GCM10011416_16730</name>
</gene>
<dbReference type="AlphaFoldDB" id="A0A917HZ56"/>
<dbReference type="Proteomes" id="UP000633278">
    <property type="component" value="Unassembled WGS sequence"/>
</dbReference>
<comment type="caution">
    <text evidence="2">The sequence shown here is derived from an EMBL/GenBank/DDBJ whole genome shotgun (WGS) entry which is preliminary data.</text>
</comment>
<dbReference type="RefSeq" id="WP_188598871.1">
    <property type="nucleotide sequence ID" value="NZ_BMJW01000002.1"/>
</dbReference>
<keyword evidence="3" id="KW-1185">Reference proteome</keyword>
<reference evidence="2" key="2">
    <citation type="submission" date="2020-09" db="EMBL/GenBank/DDBJ databases">
        <authorList>
            <person name="Sun Q."/>
            <person name="Zhou Y."/>
        </authorList>
    </citation>
    <scope>NUCLEOTIDE SEQUENCE</scope>
    <source>
        <strain evidence="2">CGMCC 1.15763</strain>
    </source>
</reference>
<feature type="chain" id="PRO_5037755050" evidence="1">
    <location>
        <begin position="20"/>
        <end position="115"/>
    </location>
</feature>
<reference evidence="2" key="1">
    <citation type="journal article" date="2014" name="Int. J. Syst. Evol. Microbiol.">
        <title>Complete genome sequence of Corynebacterium casei LMG S-19264T (=DSM 44701T), isolated from a smear-ripened cheese.</title>
        <authorList>
            <consortium name="US DOE Joint Genome Institute (JGI-PGF)"/>
            <person name="Walter F."/>
            <person name="Albersmeier A."/>
            <person name="Kalinowski J."/>
            <person name="Ruckert C."/>
        </authorList>
    </citation>
    <scope>NUCLEOTIDE SEQUENCE</scope>
    <source>
        <strain evidence="2">CGMCC 1.15763</strain>
    </source>
</reference>
<sequence length="115" mass="12563">MKKFKTTLAIITISFSTIASISANTTEPTSGELAKKALRAKIVKLLGNHPYDLKSDVLKADVAIMLNNKNELVVVSVESDNDQLDNFVTGKLNYKKVMIKGIAPGTIYKVPVKIK</sequence>
<evidence type="ECO:0000256" key="1">
    <source>
        <dbReference type="SAM" id="SignalP"/>
    </source>
</evidence>
<evidence type="ECO:0000313" key="3">
    <source>
        <dbReference type="Proteomes" id="UP000633278"/>
    </source>
</evidence>
<feature type="signal peptide" evidence="1">
    <location>
        <begin position="1"/>
        <end position="19"/>
    </location>
</feature>
<evidence type="ECO:0000313" key="2">
    <source>
        <dbReference type="EMBL" id="GGG99115.1"/>
    </source>
</evidence>
<protein>
    <submittedName>
        <fullName evidence="2">Uncharacterized protein</fullName>
    </submittedName>
</protein>
<accession>A0A917HZ56</accession>
<proteinExistence type="predicted"/>